<reference evidence="1" key="1">
    <citation type="journal article" date="2021" name="PeerJ">
        <title>Extensive microbial diversity within the chicken gut microbiome revealed by metagenomics and culture.</title>
        <authorList>
            <person name="Gilroy R."/>
            <person name="Ravi A."/>
            <person name="Getino M."/>
            <person name="Pursley I."/>
            <person name="Horton D.L."/>
            <person name="Alikhan N.F."/>
            <person name="Baker D."/>
            <person name="Gharbi K."/>
            <person name="Hall N."/>
            <person name="Watson M."/>
            <person name="Adriaenssens E.M."/>
            <person name="Foster-Nyarko E."/>
            <person name="Jarju S."/>
            <person name="Secka A."/>
            <person name="Antonio M."/>
            <person name="Oren A."/>
            <person name="Chaudhuri R.R."/>
            <person name="La Ragione R."/>
            <person name="Hildebrand F."/>
            <person name="Pallen M.J."/>
        </authorList>
    </citation>
    <scope>NUCLEOTIDE SEQUENCE</scope>
    <source>
        <strain evidence="1">ChiSjej2B20-11307</strain>
    </source>
</reference>
<evidence type="ECO:0000313" key="2">
    <source>
        <dbReference type="Proteomes" id="UP000824223"/>
    </source>
</evidence>
<dbReference type="SUPFAM" id="SSF54611">
    <property type="entry name" value="SecB-like"/>
    <property type="match status" value="1"/>
</dbReference>
<comment type="caution">
    <text evidence="1">The sequence shown here is derived from an EMBL/GenBank/DDBJ whole genome shotgun (WGS) entry which is preliminary data.</text>
</comment>
<accession>A0A9D2KJ22</accession>
<dbReference type="InterPro" id="IPR035958">
    <property type="entry name" value="SecB-like_sf"/>
</dbReference>
<dbReference type="Gene3D" id="3.10.420.10">
    <property type="entry name" value="SecB-like"/>
    <property type="match status" value="1"/>
</dbReference>
<dbReference type="AlphaFoldDB" id="A0A9D2KJ22"/>
<name>A0A9D2KJ22_9FIRM</name>
<gene>
    <name evidence="1" type="ORF">H9798_09840</name>
</gene>
<sequence>MIPMLNFKLQSVTTTEIILINKRTLNGEQLKFNLSRRCRKSDGKGNEYIGECSAELLLVDEENIERDDRTFYVKVALNGTFICNESQEDITDEALHSSTMLELLPHVRACLASTMTNAGLTPYIIPNSIIPEFS</sequence>
<reference evidence="1" key="2">
    <citation type="submission" date="2021-04" db="EMBL/GenBank/DDBJ databases">
        <authorList>
            <person name="Gilroy R."/>
        </authorList>
    </citation>
    <scope>NUCLEOTIDE SEQUENCE</scope>
    <source>
        <strain evidence="1">ChiSjej2B20-11307</strain>
    </source>
</reference>
<proteinExistence type="predicted"/>
<dbReference type="EMBL" id="DXAK01000048">
    <property type="protein sequence ID" value="HJA07424.1"/>
    <property type="molecule type" value="Genomic_DNA"/>
</dbReference>
<dbReference type="Proteomes" id="UP000824223">
    <property type="component" value="Unassembled WGS sequence"/>
</dbReference>
<evidence type="ECO:0000313" key="1">
    <source>
        <dbReference type="EMBL" id="HJA07424.1"/>
    </source>
</evidence>
<protein>
    <recommendedName>
        <fullName evidence="3">Preprotein translocase subunit SecB</fullName>
    </recommendedName>
</protein>
<evidence type="ECO:0008006" key="3">
    <source>
        <dbReference type="Google" id="ProtNLM"/>
    </source>
</evidence>
<organism evidence="1 2">
    <name type="scientific">Candidatus Mediterraneibacter pullicola</name>
    <dbReference type="NCBI Taxonomy" id="2838682"/>
    <lineage>
        <taxon>Bacteria</taxon>
        <taxon>Bacillati</taxon>
        <taxon>Bacillota</taxon>
        <taxon>Clostridia</taxon>
        <taxon>Lachnospirales</taxon>
        <taxon>Lachnospiraceae</taxon>
        <taxon>Mediterraneibacter</taxon>
    </lineage>
</organism>